<feature type="transmembrane region" description="Helical" evidence="4">
    <location>
        <begin position="38"/>
        <end position="55"/>
    </location>
</feature>
<evidence type="ECO:0000256" key="3">
    <source>
        <dbReference type="ARBA" id="ARBA00023012"/>
    </source>
</evidence>
<evidence type="ECO:0000256" key="1">
    <source>
        <dbReference type="ARBA" id="ARBA00022679"/>
    </source>
</evidence>
<dbReference type="AlphaFoldDB" id="A0A8H9M8G6"/>
<dbReference type="SUPFAM" id="SSF55874">
    <property type="entry name" value="ATPase domain of HSP90 chaperone/DNA topoisomerase II/histidine kinase"/>
    <property type="match status" value="1"/>
</dbReference>
<dbReference type="Pfam" id="PF07730">
    <property type="entry name" value="HisKA_3"/>
    <property type="match status" value="1"/>
</dbReference>
<feature type="domain" description="Signal transduction histidine kinase subgroup 3 dimerisation and phosphoacceptor" evidence="5">
    <location>
        <begin position="207"/>
        <end position="270"/>
    </location>
</feature>
<reference evidence="6" key="2">
    <citation type="submission" date="2020-09" db="EMBL/GenBank/DDBJ databases">
        <authorList>
            <person name="Sun Q."/>
            <person name="Zhou Y."/>
        </authorList>
    </citation>
    <scope>NUCLEOTIDE SEQUENCE</scope>
    <source>
        <strain evidence="6">CGMCC 4.7679</strain>
    </source>
</reference>
<keyword evidence="2" id="KW-0418">Kinase</keyword>
<keyword evidence="4" id="KW-0472">Membrane</keyword>
<accession>A0A8H9M8G6</accession>
<keyword evidence="4" id="KW-1133">Transmembrane helix</keyword>
<dbReference type="Proteomes" id="UP000658656">
    <property type="component" value="Unassembled WGS sequence"/>
</dbReference>
<feature type="transmembrane region" description="Helical" evidence="4">
    <location>
        <begin position="164"/>
        <end position="186"/>
    </location>
</feature>
<dbReference type="PANTHER" id="PTHR24421:SF63">
    <property type="entry name" value="SENSOR HISTIDINE KINASE DESK"/>
    <property type="match status" value="1"/>
</dbReference>
<evidence type="ECO:0000256" key="2">
    <source>
        <dbReference type="ARBA" id="ARBA00022777"/>
    </source>
</evidence>
<evidence type="ECO:0000256" key="4">
    <source>
        <dbReference type="SAM" id="Phobius"/>
    </source>
</evidence>
<evidence type="ECO:0000259" key="5">
    <source>
        <dbReference type="Pfam" id="PF07730"/>
    </source>
</evidence>
<name>A0A8H9M8G6_9PSEU</name>
<organism evidence="6 7">
    <name type="scientific">Amycolatopsis bartoniae</name>
    <dbReference type="NCBI Taxonomy" id="941986"/>
    <lineage>
        <taxon>Bacteria</taxon>
        <taxon>Bacillati</taxon>
        <taxon>Actinomycetota</taxon>
        <taxon>Actinomycetes</taxon>
        <taxon>Pseudonocardiales</taxon>
        <taxon>Pseudonocardiaceae</taxon>
        <taxon>Amycolatopsis</taxon>
    </lineage>
</organism>
<reference evidence="6" key="1">
    <citation type="journal article" date="2014" name="Int. J. Syst. Evol. Microbiol.">
        <title>Complete genome sequence of Corynebacterium casei LMG S-19264T (=DSM 44701T), isolated from a smear-ripened cheese.</title>
        <authorList>
            <consortium name="US DOE Joint Genome Institute (JGI-PGF)"/>
            <person name="Walter F."/>
            <person name="Albersmeier A."/>
            <person name="Kalinowski J."/>
            <person name="Ruckert C."/>
        </authorList>
    </citation>
    <scope>NUCLEOTIDE SEQUENCE</scope>
    <source>
        <strain evidence="6">CGMCC 4.7679</strain>
    </source>
</reference>
<protein>
    <recommendedName>
        <fullName evidence="5">Signal transduction histidine kinase subgroup 3 dimerisation and phosphoacceptor domain-containing protein</fullName>
    </recommendedName>
</protein>
<dbReference type="Gene3D" id="1.20.5.1930">
    <property type="match status" value="1"/>
</dbReference>
<proteinExistence type="predicted"/>
<dbReference type="InterPro" id="IPR011712">
    <property type="entry name" value="Sig_transdc_His_kin_sub3_dim/P"/>
</dbReference>
<dbReference type="Gene3D" id="3.30.565.10">
    <property type="entry name" value="Histidine kinase-like ATPase, C-terminal domain"/>
    <property type="match status" value="1"/>
</dbReference>
<dbReference type="InterPro" id="IPR036890">
    <property type="entry name" value="HATPase_C_sf"/>
</dbReference>
<dbReference type="PANTHER" id="PTHR24421">
    <property type="entry name" value="NITRATE/NITRITE SENSOR PROTEIN NARX-RELATED"/>
    <property type="match status" value="1"/>
</dbReference>
<gene>
    <name evidence="6" type="ORF">GCM10017566_66350</name>
</gene>
<feature type="transmembrane region" description="Helical" evidence="4">
    <location>
        <begin position="132"/>
        <end position="152"/>
    </location>
</feature>
<keyword evidence="1" id="KW-0808">Transferase</keyword>
<dbReference type="GO" id="GO:0016020">
    <property type="term" value="C:membrane"/>
    <property type="evidence" value="ECO:0007669"/>
    <property type="project" value="InterPro"/>
</dbReference>
<dbReference type="GO" id="GO:0000155">
    <property type="term" value="F:phosphorelay sensor kinase activity"/>
    <property type="evidence" value="ECO:0007669"/>
    <property type="project" value="InterPro"/>
</dbReference>
<evidence type="ECO:0000313" key="6">
    <source>
        <dbReference type="EMBL" id="GHF83065.1"/>
    </source>
</evidence>
<keyword evidence="7" id="KW-1185">Reference proteome</keyword>
<dbReference type="GO" id="GO:0046983">
    <property type="term" value="F:protein dimerization activity"/>
    <property type="evidence" value="ECO:0007669"/>
    <property type="project" value="InterPro"/>
</dbReference>
<keyword evidence="4" id="KW-0812">Transmembrane</keyword>
<dbReference type="EMBL" id="BNAV01000016">
    <property type="protein sequence ID" value="GHF83065.1"/>
    <property type="molecule type" value="Genomic_DNA"/>
</dbReference>
<evidence type="ECO:0000313" key="7">
    <source>
        <dbReference type="Proteomes" id="UP000658656"/>
    </source>
</evidence>
<dbReference type="InterPro" id="IPR050482">
    <property type="entry name" value="Sensor_HK_TwoCompSys"/>
</dbReference>
<sequence>MSLVRRAEVDTLGPVEVPTIARRSSWTGGAVQQRLRRLNLITTVPPLAIVGVLLLLTARTWWHVVIQVIGLVAALATAERWTAGDYLRVARPSFAVTAVVWLAGSLTDDPATFFGLSAVGSFLVPPLPRRRLAALAGFTALVAVLGAANVLVHDDRVGPRLIQYAAVPAVAVLLATGFMFASQRFFDLIAELEQSREREAELAVTRERVRFAGDLHDIQGHTLHVVKLKTALAEKLLDSDLDRARAELAEVRSLVGDTIVQTKELAHAQRRLNLSAELENAKNLFEAAGIHVHVERESEVDARAGELLGQVLRETTTNILRHAEARQVRITLSRSGIEIVNDGAAEDGEPELSGLSALRHRLAEHGGELRVSRTDGRFRTAAAFPAWRTGKGGR</sequence>
<keyword evidence="3" id="KW-0902">Two-component regulatory system</keyword>
<comment type="caution">
    <text evidence="6">The sequence shown here is derived from an EMBL/GenBank/DDBJ whole genome shotgun (WGS) entry which is preliminary data.</text>
</comment>